<name>A0A9D4F6R1_DREPO</name>
<organism evidence="1 2">
    <name type="scientific">Dreissena polymorpha</name>
    <name type="common">Zebra mussel</name>
    <name type="synonym">Mytilus polymorpha</name>
    <dbReference type="NCBI Taxonomy" id="45954"/>
    <lineage>
        <taxon>Eukaryota</taxon>
        <taxon>Metazoa</taxon>
        <taxon>Spiralia</taxon>
        <taxon>Lophotrochozoa</taxon>
        <taxon>Mollusca</taxon>
        <taxon>Bivalvia</taxon>
        <taxon>Autobranchia</taxon>
        <taxon>Heteroconchia</taxon>
        <taxon>Euheterodonta</taxon>
        <taxon>Imparidentia</taxon>
        <taxon>Neoheterodontei</taxon>
        <taxon>Myida</taxon>
        <taxon>Dreissenoidea</taxon>
        <taxon>Dreissenidae</taxon>
        <taxon>Dreissena</taxon>
    </lineage>
</organism>
<comment type="caution">
    <text evidence="1">The sequence shown here is derived from an EMBL/GenBank/DDBJ whole genome shotgun (WGS) entry which is preliminary data.</text>
</comment>
<reference evidence="1" key="2">
    <citation type="submission" date="2020-11" db="EMBL/GenBank/DDBJ databases">
        <authorList>
            <person name="McCartney M.A."/>
            <person name="Auch B."/>
            <person name="Kono T."/>
            <person name="Mallez S."/>
            <person name="Becker A."/>
            <person name="Gohl D.M."/>
            <person name="Silverstein K.A.T."/>
            <person name="Koren S."/>
            <person name="Bechman K.B."/>
            <person name="Herman A."/>
            <person name="Abrahante J.E."/>
            <person name="Garbe J."/>
        </authorList>
    </citation>
    <scope>NUCLEOTIDE SEQUENCE</scope>
    <source>
        <strain evidence="1">Duluth1</strain>
        <tissue evidence="1">Whole animal</tissue>
    </source>
</reference>
<accession>A0A9D4F6R1</accession>
<keyword evidence="2" id="KW-1185">Reference proteome</keyword>
<evidence type="ECO:0000313" key="2">
    <source>
        <dbReference type="Proteomes" id="UP000828390"/>
    </source>
</evidence>
<dbReference type="AlphaFoldDB" id="A0A9D4F6R1"/>
<sequence>MSLVQSSAGLFHIHVLATATRDEARAAAIEALNRRADPEIPTEDVIVKMDTVLENNTFSFNDEHFIQTEGTAIGSRL</sequence>
<dbReference type="Proteomes" id="UP000828390">
    <property type="component" value="Unassembled WGS sequence"/>
</dbReference>
<dbReference type="EMBL" id="JAIWYP010000008">
    <property type="protein sequence ID" value="KAH3790367.1"/>
    <property type="molecule type" value="Genomic_DNA"/>
</dbReference>
<proteinExistence type="predicted"/>
<protein>
    <submittedName>
        <fullName evidence="1">Uncharacterized protein</fullName>
    </submittedName>
</protein>
<reference evidence="1" key="1">
    <citation type="journal article" date="2019" name="bioRxiv">
        <title>The Genome of the Zebra Mussel, Dreissena polymorpha: A Resource for Invasive Species Research.</title>
        <authorList>
            <person name="McCartney M.A."/>
            <person name="Auch B."/>
            <person name="Kono T."/>
            <person name="Mallez S."/>
            <person name="Zhang Y."/>
            <person name="Obille A."/>
            <person name="Becker A."/>
            <person name="Abrahante J.E."/>
            <person name="Garbe J."/>
            <person name="Badalamenti J.P."/>
            <person name="Herman A."/>
            <person name="Mangelson H."/>
            <person name="Liachko I."/>
            <person name="Sullivan S."/>
            <person name="Sone E.D."/>
            <person name="Koren S."/>
            <person name="Silverstein K.A.T."/>
            <person name="Beckman K.B."/>
            <person name="Gohl D.M."/>
        </authorList>
    </citation>
    <scope>NUCLEOTIDE SEQUENCE</scope>
    <source>
        <strain evidence="1">Duluth1</strain>
        <tissue evidence="1">Whole animal</tissue>
    </source>
</reference>
<gene>
    <name evidence="1" type="ORF">DPMN_168566</name>
</gene>
<evidence type="ECO:0000313" key="1">
    <source>
        <dbReference type="EMBL" id="KAH3790367.1"/>
    </source>
</evidence>